<dbReference type="GO" id="GO:0042834">
    <property type="term" value="F:peptidoglycan binding"/>
    <property type="evidence" value="ECO:0007669"/>
    <property type="project" value="InterPro"/>
</dbReference>
<dbReference type="Proteomes" id="UP000448292">
    <property type="component" value="Unassembled WGS sequence"/>
</dbReference>
<feature type="domain" description="SPOR" evidence="2">
    <location>
        <begin position="637"/>
        <end position="716"/>
    </location>
</feature>
<proteinExistence type="predicted"/>
<dbReference type="Gene3D" id="3.30.70.1070">
    <property type="entry name" value="Sporulation related repeat"/>
    <property type="match status" value="2"/>
</dbReference>
<sequence length="718" mass="78119">MALRNNRWRISTGQPPYTIMSLSILYCRFPCTSRRRRADRFEWRAQVLALCRRVGFLLILSFMLMSSGSVWAQPPSELNAKMLEAGTFESVWSDEEQEVGPCAPPSLRLDKRTDEVHASLLSRFGFTYMLSGGPAREHVLEIVIRHPAMENPATGQTLAEQSLEITACPGTPAFAGWSFTSGWELVPGTWTVEVRQRDRKLLEKDFEVVIAGEYPQMQLDYSLLPEAADAYREFLRSREETIEFLENAGLGAAHVVGTFPDAEFAEESADSCRAQGKGARVVETSGVLGTTYLLECIDFAQMHSENAKSGERADDSVKSDVELDVAVMPDMNVGALPGESVEGNAAAPGDPMHGGDDPAAVLSGYEELDASMIRPGGYAVLFGLLDSNQAASRYAGVLAETIDVEPEVHRMSGTKRQGLYAVLGPPGTLDEARGALESMPYPDQSPIVVKLAPLQRLARAEQSAPGVGEYDPSLVAMSLEAEAQALEALRRAEESMEDTPSIEEITRMPEDAFAGNEVEEEDPHGWTVQGRTASRFGMQDSPPVSAPSETGVDVLVARTSRRSEAQDVVRRLEESEVNATIRETDHGAYEVRVENVADTRAARRLAERIFSQAGVNATVVLTAGAGESVAPELETSVGKATPYAVQVISTLVRSEAQRYMETLRSRGYDPVLAEVSGKLGAWYSIRIGRYASPEEAEQASSAFSKKEGFSSIVVEDAG</sequence>
<evidence type="ECO:0000259" key="2">
    <source>
        <dbReference type="PROSITE" id="PS51724"/>
    </source>
</evidence>
<dbReference type="SUPFAM" id="SSF110997">
    <property type="entry name" value="Sporulation related repeat"/>
    <property type="match status" value="1"/>
</dbReference>
<keyword evidence="1" id="KW-1133">Transmembrane helix</keyword>
<keyword evidence="1" id="KW-0812">Transmembrane</keyword>
<dbReference type="PROSITE" id="PS51724">
    <property type="entry name" value="SPOR"/>
    <property type="match status" value="2"/>
</dbReference>
<comment type="caution">
    <text evidence="3">The sequence shown here is derived from an EMBL/GenBank/DDBJ whole genome shotgun (WGS) entry which is preliminary data.</text>
</comment>
<dbReference type="Gene3D" id="2.60.40.2390">
    <property type="match status" value="1"/>
</dbReference>
<dbReference type="Pfam" id="PF12975">
    <property type="entry name" value="DUF3859"/>
    <property type="match status" value="1"/>
</dbReference>
<reference evidence="3 4" key="1">
    <citation type="submission" date="2018-06" db="EMBL/GenBank/DDBJ databases">
        <title>Complete genome of Desulfovibrio indonesiensis P37SLT.</title>
        <authorList>
            <person name="Crispim J.S."/>
            <person name="Vidigal P.M.P."/>
            <person name="Silva L.C.F."/>
            <person name="Laguardia C.N."/>
            <person name="Araujo L.C."/>
            <person name="Dias R.S."/>
            <person name="Sousa M.P."/>
            <person name="Paula S.O."/>
            <person name="Silva C."/>
        </authorList>
    </citation>
    <scope>NUCLEOTIDE SEQUENCE [LARGE SCALE GENOMIC DNA]</scope>
    <source>
        <strain evidence="3 4">P37SLT</strain>
    </source>
</reference>
<gene>
    <name evidence="3" type="ORF">DPQ33_03015</name>
</gene>
<dbReference type="OrthoDB" id="5456623at2"/>
<dbReference type="AlphaFoldDB" id="A0A7M3MIY0"/>
<keyword evidence="1" id="KW-0472">Membrane</keyword>
<feature type="domain" description="SPOR" evidence="2">
    <location>
        <begin position="546"/>
        <end position="622"/>
    </location>
</feature>
<name>A0A7M3MIY0_9BACT</name>
<feature type="transmembrane region" description="Helical" evidence="1">
    <location>
        <begin position="54"/>
        <end position="72"/>
    </location>
</feature>
<dbReference type="Pfam" id="PF05036">
    <property type="entry name" value="SPOR"/>
    <property type="match status" value="1"/>
</dbReference>
<accession>A0A7M3MIY0</accession>
<dbReference type="EMBL" id="QMIE01000002">
    <property type="protein sequence ID" value="TVM19345.1"/>
    <property type="molecule type" value="Genomic_DNA"/>
</dbReference>
<keyword evidence="4" id="KW-1185">Reference proteome</keyword>
<dbReference type="InterPro" id="IPR007730">
    <property type="entry name" value="SPOR-like_dom"/>
</dbReference>
<dbReference type="InterPro" id="IPR036680">
    <property type="entry name" value="SPOR-like_sf"/>
</dbReference>
<evidence type="ECO:0000313" key="4">
    <source>
        <dbReference type="Proteomes" id="UP000448292"/>
    </source>
</evidence>
<evidence type="ECO:0000313" key="3">
    <source>
        <dbReference type="EMBL" id="TVM19345.1"/>
    </source>
</evidence>
<protein>
    <recommendedName>
        <fullName evidence="2">SPOR domain-containing protein</fullName>
    </recommendedName>
</protein>
<dbReference type="InterPro" id="IPR024331">
    <property type="entry name" value="DUF3859"/>
</dbReference>
<organism evidence="3 4">
    <name type="scientific">Oceanidesulfovibrio indonesiensis</name>
    <dbReference type="NCBI Taxonomy" id="54767"/>
    <lineage>
        <taxon>Bacteria</taxon>
        <taxon>Pseudomonadati</taxon>
        <taxon>Thermodesulfobacteriota</taxon>
        <taxon>Desulfovibrionia</taxon>
        <taxon>Desulfovibrionales</taxon>
        <taxon>Desulfovibrionaceae</taxon>
        <taxon>Oceanidesulfovibrio</taxon>
    </lineage>
</organism>
<evidence type="ECO:0000256" key="1">
    <source>
        <dbReference type="SAM" id="Phobius"/>
    </source>
</evidence>